<feature type="transmembrane region" description="Helical" evidence="7">
    <location>
        <begin position="316"/>
        <end position="340"/>
    </location>
</feature>
<feature type="transmembrane region" description="Helical" evidence="7">
    <location>
        <begin position="170"/>
        <end position="190"/>
    </location>
</feature>
<feature type="transmembrane region" description="Helical" evidence="7">
    <location>
        <begin position="43"/>
        <end position="67"/>
    </location>
</feature>
<comment type="caution">
    <text evidence="8">The sequence shown here is derived from an EMBL/GenBank/DDBJ whole genome shotgun (WGS) entry which is preliminary data.</text>
</comment>
<comment type="subcellular location">
    <subcellularLocation>
        <location evidence="1">Cell membrane</location>
        <topology evidence="1">Multi-pass membrane protein</topology>
    </subcellularLocation>
</comment>
<dbReference type="Pfam" id="PF13440">
    <property type="entry name" value="Polysacc_synt_3"/>
    <property type="match status" value="1"/>
</dbReference>
<evidence type="ECO:0000256" key="7">
    <source>
        <dbReference type="SAM" id="Phobius"/>
    </source>
</evidence>
<evidence type="ECO:0000256" key="1">
    <source>
        <dbReference type="ARBA" id="ARBA00004651"/>
    </source>
</evidence>
<protein>
    <submittedName>
        <fullName evidence="8">Polysaccharide transporter, PST family</fullName>
    </submittedName>
</protein>
<accession>K6ZLL2</accession>
<feature type="transmembrane region" description="Helical" evidence="7">
    <location>
        <begin position="286"/>
        <end position="304"/>
    </location>
</feature>
<evidence type="ECO:0000256" key="6">
    <source>
        <dbReference type="ARBA" id="ARBA00023136"/>
    </source>
</evidence>
<organism evidence="8 9">
    <name type="scientific">Brumicola pallidula DSM 14239 = ACAM 615</name>
    <dbReference type="NCBI Taxonomy" id="1121922"/>
    <lineage>
        <taxon>Bacteria</taxon>
        <taxon>Pseudomonadati</taxon>
        <taxon>Pseudomonadota</taxon>
        <taxon>Gammaproteobacteria</taxon>
        <taxon>Alteromonadales</taxon>
        <taxon>Alteromonadaceae</taxon>
        <taxon>Brumicola</taxon>
    </lineage>
</organism>
<reference evidence="9" key="1">
    <citation type="journal article" date="2014" name="Environ. Microbiol.">
        <title>Comparative genomics of the marine bacterial genus Glaciecola reveals the high degree of genomic diversity and genomic characteristic for cold adaptation.</title>
        <authorList>
            <person name="Qin Q.L."/>
            <person name="Xie B.B."/>
            <person name="Yu Y."/>
            <person name="Shu Y.L."/>
            <person name="Rong J.C."/>
            <person name="Zhang Y.J."/>
            <person name="Zhao D.L."/>
            <person name="Chen X.L."/>
            <person name="Zhang X.Y."/>
            <person name="Chen B."/>
            <person name="Zhou B.C."/>
            <person name="Zhang Y.Z."/>
        </authorList>
    </citation>
    <scope>NUCLEOTIDE SEQUENCE [LARGE SCALE GENOMIC DNA]</scope>
    <source>
        <strain evidence="9">ACAM 615</strain>
    </source>
</reference>
<dbReference type="AlphaFoldDB" id="K6ZLL2"/>
<dbReference type="PANTHER" id="PTHR30250">
    <property type="entry name" value="PST FAMILY PREDICTED COLANIC ACID TRANSPORTER"/>
    <property type="match status" value="1"/>
</dbReference>
<gene>
    <name evidence="8" type="ORF">GPAL_2917</name>
</gene>
<dbReference type="Proteomes" id="UP000006251">
    <property type="component" value="Unassembled WGS sequence"/>
</dbReference>
<evidence type="ECO:0000256" key="2">
    <source>
        <dbReference type="ARBA" id="ARBA00007430"/>
    </source>
</evidence>
<evidence type="ECO:0000256" key="5">
    <source>
        <dbReference type="ARBA" id="ARBA00022989"/>
    </source>
</evidence>
<dbReference type="STRING" id="1121922.GCA_000428905_00398"/>
<dbReference type="RefSeq" id="WP_006013115.1">
    <property type="nucleotide sequence ID" value="NZ_BAEQ01000050.1"/>
</dbReference>
<sequence>MSNLRKGALSSILLLGESILKKMIGLVSTLILARVLLPEDFGIVAIAILIIGLIEILSNTGSLQYLLRVDEIDEEKVNTAFTIDVIFKGSIATLIAALSFLIADYYDDPRLINVILSLTCVFMLSGLRNPGEVFLRREQNYTKLIKISLVAKVISVIVAIFSALTLQNYWALIFGQATNAVLMLVGSYFVHPHRPKLTLKNAREQWQFSSWIIPQSIFGYIRTQLDTFIVSSTFGKAELGSYHTMKYIAFMPSSHIVLPIIQPFLVELRKTMHNPNEFAKQFNTSFIITMLIALPITCTMYFHHEIVTLVLLGKNWLEYSVLLGTFSLLVPAFVMLNQCLRVLIVYGKTKHIFMYECVAFVILYSSLFAVGIEDLLLFTSVRVGIENIMCFVFLILITVKYTSIKNTLSLLASIIPFFV</sequence>
<feature type="transmembrane region" description="Helical" evidence="7">
    <location>
        <begin position="109"/>
        <end position="127"/>
    </location>
</feature>
<comment type="similarity">
    <text evidence="2">Belongs to the polysaccharide synthase family.</text>
</comment>
<dbReference type="GO" id="GO:0005886">
    <property type="term" value="C:plasma membrane"/>
    <property type="evidence" value="ECO:0007669"/>
    <property type="project" value="UniProtKB-SubCell"/>
</dbReference>
<keyword evidence="5 7" id="KW-1133">Transmembrane helix</keyword>
<evidence type="ECO:0000313" key="8">
    <source>
        <dbReference type="EMBL" id="GAC29768.1"/>
    </source>
</evidence>
<keyword evidence="9" id="KW-1185">Reference proteome</keyword>
<evidence type="ECO:0000256" key="4">
    <source>
        <dbReference type="ARBA" id="ARBA00022692"/>
    </source>
</evidence>
<feature type="transmembrane region" description="Helical" evidence="7">
    <location>
        <begin position="352"/>
        <end position="370"/>
    </location>
</feature>
<evidence type="ECO:0000256" key="3">
    <source>
        <dbReference type="ARBA" id="ARBA00022475"/>
    </source>
</evidence>
<feature type="transmembrane region" description="Helical" evidence="7">
    <location>
        <begin position="147"/>
        <end position="164"/>
    </location>
</feature>
<dbReference type="PANTHER" id="PTHR30250:SF10">
    <property type="entry name" value="LIPOPOLYSACCHARIDE BIOSYNTHESIS PROTEIN WZXC"/>
    <property type="match status" value="1"/>
</dbReference>
<feature type="transmembrane region" description="Helical" evidence="7">
    <location>
        <begin position="376"/>
        <end position="399"/>
    </location>
</feature>
<keyword evidence="4 7" id="KW-0812">Transmembrane</keyword>
<evidence type="ECO:0000313" key="9">
    <source>
        <dbReference type="Proteomes" id="UP000006251"/>
    </source>
</evidence>
<proteinExistence type="inferred from homology"/>
<feature type="transmembrane region" description="Helical" evidence="7">
    <location>
        <begin position="12"/>
        <end position="37"/>
    </location>
</feature>
<keyword evidence="3" id="KW-1003">Cell membrane</keyword>
<name>K6ZLL2_9ALTE</name>
<dbReference type="EMBL" id="BAEQ01000050">
    <property type="protein sequence ID" value="GAC29768.1"/>
    <property type="molecule type" value="Genomic_DNA"/>
</dbReference>
<dbReference type="InterPro" id="IPR050833">
    <property type="entry name" value="Poly_Biosynth_Transport"/>
</dbReference>
<dbReference type="OrthoDB" id="8538786at2"/>
<feature type="transmembrane region" description="Helical" evidence="7">
    <location>
        <begin position="79"/>
        <end position="103"/>
    </location>
</feature>
<keyword evidence="6 7" id="KW-0472">Membrane</keyword>